<gene>
    <name evidence="2" type="ORF">ACIBP5_23025</name>
</gene>
<dbReference type="RefSeq" id="WP_144070140.1">
    <property type="nucleotide sequence ID" value="NZ_JBITMB010000005.1"/>
</dbReference>
<feature type="region of interest" description="Disordered" evidence="1">
    <location>
        <begin position="1"/>
        <end position="20"/>
    </location>
</feature>
<keyword evidence="3" id="KW-1185">Reference proteome</keyword>
<accession>A0ABW8A856</accession>
<sequence length="82" mass="9255">MNRRVARMYPDPADEPIGVTRGDTFEILDDDAVVASEVEPRDHPEVPLSPAQRDAVLERLGYARTGPWVEDRDRAEASVRPR</sequence>
<dbReference type="Proteomes" id="UP001612928">
    <property type="component" value="Unassembled WGS sequence"/>
</dbReference>
<proteinExistence type="predicted"/>
<reference evidence="2 3" key="1">
    <citation type="submission" date="2024-10" db="EMBL/GenBank/DDBJ databases">
        <title>The Natural Products Discovery Center: Release of the First 8490 Sequenced Strains for Exploring Actinobacteria Biosynthetic Diversity.</title>
        <authorList>
            <person name="Kalkreuter E."/>
            <person name="Kautsar S.A."/>
            <person name="Yang D."/>
            <person name="Bader C.D."/>
            <person name="Teijaro C.N."/>
            <person name="Fluegel L."/>
            <person name="Davis C.M."/>
            <person name="Simpson J.R."/>
            <person name="Lauterbach L."/>
            <person name="Steele A.D."/>
            <person name="Gui C."/>
            <person name="Meng S."/>
            <person name="Li G."/>
            <person name="Viehrig K."/>
            <person name="Ye F."/>
            <person name="Su P."/>
            <person name="Kiefer A.F."/>
            <person name="Nichols A."/>
            <person name="Cepeda A.J."/>
            <person name="Yan W."/>
            <person name="Fan B."/>
            <person name="Jiang Y."/>
            <person name="Adhikari A."/>
            <person name="Zheng C.-J."/>
            <person name="Schuster L."/>
            <person name="Cowan T.M."/>
            <person name="Smanski M.J."/>
            <person name="Chevrette M.G."/>
            <person name="De Carvalho L.P.S."/>
            <person name="Shen B."/>
        </authorList>
    </citation>
    <scope>NUCLEOTIDE SEQUENCE [LARGE SCALE GENOMIC DNA]</scope>
    <source>
        <strain evidence="2 3">NPDC049503</strain>
    </source>
</reference>
<evidence type="ECO:0000256" key="1">
    <source>
        <dbReference type="SAM" id="MobiDB-lite"/>
    </source>
</evidence>
<organism evidence="2 3">
    <name type="scientific">Nonomuraea indica</name>
    <dbReference type="NCBI Taxonomy" id="1581193"/>
    <lineage>
        <taxon>Bacteria</taxon>
        <taxon>Bacillati</taxon>
        <taxon>Actinomycetota</taxon>
        <taxon>Actinomycetes</taxon>
        <taxon>Streptosporangiales</taxon>
        <taxon>Streptosporangiaceae</taxon>
        <taxon>Nonomuraea</taxon>
    </lineage>
</organism>
<name>A0ABW8A856_9ACTN</name>
<evidence type="ECO:0000313" key="2">
    <source>
        <dbReference type="EMBL" id="MFI7442853.1"/>
    </source>
</evidence>
<evidence type="ECO:0008006" key="4">
    <source>
        <dbReference type="Google" id="ProtNLM"/>
    </source>
</evidence>
<comment type="caution">
    <text evidence="2">The sequence shown here is derived from an EMBL/GenBank/DDBJ whole genome shotgun (WGS) entry which is preliminary data.</text>
</comment>
<protein>
    <recommendedName>
        <fullName evidence="4">AbrB/MazE/SpoVT family DNA-binding domain-containing protein</fullName>
    </recommendedName>
</protein>
<evidence type="ECO:0000313" key="3">
    <source>
        <dbReference type="Proteomes" id="UP001612928"/>
    </source>
</evidence>
<dbReference type="EMBL" id="JBITMB010000005">
    <property type="protein sequence ID" value="MFI7442853.1"/>
    <property type="molecule type" value="Genomic_DNA"/>
</dbReference>